<keyword evidence="3" id="KW-1185">Reference proteome</keyword>
<evidence type="ECO:0000313" key="3">
    <source>
        <dbReference type="Proteomes" id="UP001627154"/>
    </source>
</evidence>
<evidence type="ECO:0000256" key="1">
    <source>
        <dbReference type="SAM" id="MobiDB-lite"/>
    </source>
</evidence>
<gene>
    <name evidence="2" type="ORF">TKK_005909</name>
</gene>
<organism evidence="2 3">
    <name type="scientific">Trichogramma kaykai</name>
    <dbReference type="NCBI Taxonomy" id="54128"/>
    <lineage>
        <taxon>Eukaryota</taxon>
        <taxon>Metazoa</taxon>
        <taxon>Ecdysozoa</taxon>
        <taxon>Arthropoda</taxon>
        <taxon>Hexapoda</taxon>
        <taxon>Insecta</taxon>
        <taxon>Pterygota</taxon>
        <taxon>Neoptera</taxon>
        <taxon>Endopterygota</taxon>
        <taxon>Hymenoptera</taxon>
        <taxon>Apocrita</taxon>
        <taxon>Proctotrupomorpha</taxon>
        <taxon>Chalcidoidea</taxon>
        <taxon>Trichogrammatidae</taxon>
        <taxon>Trichogramma</taxon>
    </lineage>
</organism>
<feature type="compositionally biased region" description="Basic and acidic residues" evidence="1">
    <location>
        <begin position="116"/>
        <end position="147"/>
    </location>
</feature>
<feature type="compositionally biased region" description="Basic and acidic residues" evidence="1">
    <location>
        <begin position="362"/>
        <end position="376"/>
    </location>
</feature>
<dbReference type="PANTHER" id="PTHR34239:SF2">
    <property type="entry name" value="TRANSPOSABLE ELEMENT P TRANSPOSASE_THAP9 CONSERVED DOMAIN-CONTAINING PROTEIN"/>
    <property type="match status" value="1"/>
</dbReference>
<dbReference type="Proteomes" id="UP001627154">
    <property type="component" value="Unassembled WGS sequence"/>
</dbReference>
<accession>A0ABD2X639</accession>
<protein>
    <submittedName>
        <fullName evidence="2">Uncharacterized protein</fullName>
    </submittedName>
</protein>
<comment type="caution">
    <text evidence="2">The sequence shown here is derived from an EMBL/GenBank/DDBJ whole genome shotgun (WGS) entry which is preliminary data.</text>
</comment>
<feature type="compositionally biased region" description="Basic and acidic residues" evidence="1">
    <location>
        <begin position="161"/>
        <end position="187"/>
    </location>
</feature>
<feature type="region of interest" description="Disordered" evidence="1">
    <location>
        <begin position="362"/>
        <end position="436"/>
    </location>
</feature>
<reference evidence="2 3" key="1">
    <citation type="journal article" date="2024" name="bioRxiv">
        <title>A reference genome for Trichogramma kaykai: A tiny desert-dwelling parasitoid wasp with competing sex-ratio distorters.</title>
        <authorList>
            <person name="Culotta J."/>
            <person name="Lindsey A.R."/>
        </authorList>
    </citation>
    <scope>NUCLEOTIDE SEQUENCE [LARGE SCALE GENOMIC DNA]</scope>
    <source>
        <strain evidence="2 3">KSX58</strain>
    </source>
</reference>
<feature type="region of interest" description="Disordered" evidence="1">
    <location>
        <begin position="108"/>
        <end position="189"/>
    </location>
</feature>
<sequence>MCLKLLRTVRFCTHSNSTMKSVGAECVELMSLCITNVKYLDLYLNVPQVLREHKRKRSSRSRDRSDNGKRYKSDEEGSNESVQKRLKVIENALFFLMDEAKAKKLAEIADNQKSSDSNKKDNDKQIEDPKTADKSDKVSEIPKEKTNNESAASADPPSEDTESHLNDVTSKEHEIVTLDPEILDRMGADPTSRTIQDHAFHPELASRWNSWLAEGLSKEEKENMLKQYSRNGSCNLEAPVINEELVKAIPEATLKRDEYFRLSQNDIGTALSALGSAISLLLDEESEIDKFDLLGKLFDAGGLLTDTFHRHTKARKAYINPTLQSVKHVLDKTKTDKYLYGSKLVDAINNDKALDKLTQLVQKEKNQSRQNQENRKGPLVPQRQVGNYQNQGNKKFLKFQPRTSSQWKQARAPLANTQRQAPYQTGANNRFNKPRK</sequence>
<dbReference type="EMBL" id="JBJJXI010000050">
    <property type="protein sequence ID" value="KAL3400762.1"/>
    <property type="molecule type" value="Genomic_DNA"/>
</dbReference>
<proteinExistence type="predicted"/>
<name>A0ABD2X639_9HYME</name>
<feature type="compositionally biased region" description="Polar residues" evidence="1">
    <location>
        <begin position="384"/>
        <end position="393"/>
    </location>
</feature>
<evidence type="ECO:0000313" key="2">
    <source>
        <dbReference type="EMBL" id="KAL3400762.1"/>
    </source>
</evidence>
<dbReference type="AlphaFoldDB" id="A0ABD2X639"/>
<feature type="compositionally biased region" description="Polar residues" evidence="1">
    <location>
        <begin position="415"/>
        <end position="436"/>
    </location>
</feature>
<feature type="compositionally biased region" description="Basic and acidic residues" evidence="1">
    <location>
        <begin position="60"/>
        <end position="75"/>
    </location>
</feature>
<feature type="region of interest" description="Disordered" evidence="1">
    <location>
        <begin position="51"/>
        <end position="82"/>
    </location>
</feature>
<dbReference type="PANTHER" id="PTHR34239">
    <property type="entry name" value="APPLE DOMAIN-CONTAINING PROTEIN"/>
    <property type="match status" value="1"/>
</dbReference>